<organism evidence="1 2">
    <name type="scientific">Trichothecium roseum</name>
    <dbReference type="NCBI Taxonomy" id="47278"/>
    <lineage>
        <taxon>Eukaryota</taxon>
        <taxon>Fungi</taxon>
        <taxon>Dikarya</taxon>
        <taxon>Ascomycota</taxon>
        <taxon>Pezizomycotina</taxon>
        <taxon>Sordariomycetes</taxon>
        <taxon>Hypocreomycetidae</taxon>
        <taxon>Hypocreales</taxon>
        <taxon>Hypocreales incertae sedis</taxon>
        <taxon>Trichothecium</taxon>
    </lineage>
</organism>
<reference evidence="1" key="1">
    <citation type="submission" date="2022-10" db="EMBL/GenBank/DDBJ databases">
        <title>Complete Genome of Trichothecium roseum strain YXFP-22015, a Plant Pathogen Isolated from Citrus.</title>
        <authorList>
            <person name="Wang Y."/>
            <person name="Zhu L."/>
        </authorList>
    </citation>
    <scope>NUCLEOTIDE SEQUENCE</scope>
    <source>
        <strain evidence="1">YXFP-22015</strain>
    </source>
</reference>
<dbReference type="EMBL" id="CM047944">
    <property type="protein sequence ID" value="KAI9899582.1"/>
    <property type="molecule type" value="Genomic_DNA"/>
</dbReference>
<sequence length="365" mass="39104">MSTPKNKFIVNSASGGGPQIHEVPYPTLPRDDYMIVKVRAVAVQPTDPFHADLKGEHSVSGCYAGCDYAGEVIEVGAGVTKDFVRGDRVAGFSNGANFLRKTDGAFGYYTAVKGDLQFKIPGHMSNEDAATQGVAISTMGQSLYRDLKLPLPNNPSKEPFPVFIYGGSTAMGISGIQLAKLSGATVITTSSPANFSYLRSLGADHVFDYQSPTLVADVTAAAGGRDAIRHALDTKSIRSSAEMCARVLSPEPGSKYSALLWDVDGFVKDINPGVETLATMAYTATGEEWYYFGRRDAVPEDYVFARDFIIVAEALLQEGKLKAPKVFLNRGGSGLKGVLQGFHECRDGKVSAGKLVYTIDPDTDE</sequence>
<dbReference type="Proteomes" id="UP001163324">
    <property type="component" value="Chromosome 5"/>
</dbReference>
<gene>
    <name evidence="1" type="ORF">N3K66_006043</name>
</gene>
<name>A0ACC0V1G8_9HYPO</name>
<protein>
    <submittedName>
        <fullName evidence="1">Uncharacterized protein</fullName>
    </submittedName>
</protein>
<comment type="caution">
    <text evidence="1">The sequence shown here is derived from an EMBL/GenBank/DDBJ whole genome shotgun (WGS) entry which is preliminary data.</text>
</comment>
<keyword evidence="2" id="KW-1185">Reference proteome</keyword>
<proteinExistence type="predicted"/>
<evidence type="ECO:0000313" key="1">
    <source>
        <dbReference type="EMBL" id="KAI9899582.1"/>
    </source>
</evidence>
<evidence type="ECO:0000313" key="2">
    <source>
        <dbReference type="Proteomes" id="UP001163324"/>
    </source>
</evidence>
<accession>A0ACC0V1G8</accession>